<dbReference type="GO" id="GO:0043200">
    <property type="term" value="P:response to amino acid"/>
    <property type="evidence" value="ECO:0007669"/>
    <property type="project" value="TreeGrafter"/>
</dbReference>
<dbReference type="AlphaFoldDB" id="G4QGD7"/>
<dbReference type="Pfam" id="PF01037">
    <property type="entry name" value="AsnC_trans_reg"/>
    <property type="match status" value="1"/>
</dbReference>
<accession>G4QGD7</accession>
<dbReference type="GO" id="GO:0043565">
    <property type="term" value="F:sequence-specific DNA binding"/>
    <property type="evidence" value="ECO:0007669"/>
    <property type="project" value="InterPro"/>
</dbReference>
<keyword evidence="6" id="KW-1185">Reference proteome</keyword>
<dbReference type="SMART" id="SM00344">
    <property type="entry name" value="HTH_ASNC"/>
    <property type="match status" value="1"/>
</dbReference>
<dbReference type="SUPFAM" id="SSF46785">
    <property type="entry name" value="Winged helix' DNA-binding domain"/>
    <property type="match status" value="1"/>
</dbReference>
<gene>
    <name evidence="5" type="ordered locus">GNIT_1338</name>
</gene>
<sequence length="154" mass="17777">MNIDRIDKDILRIIQLDATLTTAEVAEQVGLTTTPCWRRIQRMQELGIIIKKVTLLQPAKLNLGLTVFVNVKVAKHDSSWLKKFADHTQAFEEVVEFYRLSGEFDYMLKVLVSDMQGYDHFYKRFISGIELREVTSSFAMEKIKNSTAIPLNHL</sequence>
<dbReference type="InterPro" id="IPR000485">
    <property type="entry name" value="AsnC-type_HTH_dom"/>
</dbReference>
<dbReference type="PROSITE" id="PS50956">
    <property type="entry name" value="HTH_ASNC_2"/>
    <property type="match status" value="1"/>
</dbReference>
<dbReference type="SUPFAM" id="SSF54909">
    <property type="entry name" value="Dimeric alpha+beta barrel"/>
    <property type="match status" value="1"/>
</dbReference>
<dbReference type="OrthoDB" id="166264at2"/>
<keyword evidence="2" id="KW-0238">DNA-binding</keyword>
<dbReference type="PRINTS" id="PR00033">
    <property type="entry name" value="HTHASNC"/>
</dbReference>
<proteinExistence type="predicted"/>
<dbReference type="EMBL" id="CP003060">
    <property type="protein sequence ID" value="AEP29462.1"/>
    <property type="molecule type" value="Genomic_DNA"/>
</dbReference>
<name>G4QGD7_GLANF</name>
<dbReference type="PROSITE" id="PS00519">
    <property type="entry name" value="HTH_ASNC_1"/>
    <property type="match status" value="1"/>
</dbReference>
<dbReference type="HOGENOM" id="CLU_091233_0_2_6"/>
<dbReference type="Gene3D" id="1.10.10.10">
    <property type="entry name" value="Winged helix-like DNA-binding domain superfamily/Winged helix DNA-binding domain"/>
    <property type="match status" value="1"/>
</dbReference>
<dbReference type="Pfam" id="PF13412">
    <property type="entry name" value="HTH_24"/>
    <property type="match status" value="1"/>
</dbReference>
<dbReference type="InterPro" id="IPR036388">
    <property type="entry name" value="WH-like_DNA-bd_sf"/>
</dbReference>
<reference evidence="5 6" key="1">
    <citation type="journal article" date="2011" name="J. Bacteriol.">
        <title>Complete genome sequence of seawater bacterium Glaciecola nitratireducens FR1064T.</title>
        <authorList>
            <person name="Bian F."/>
            <person name="Qin Q.L."/>
            <person name="Xie B.B."/>
            <person name="Shu Y.L."/>
            <person name="Zhang X.Y."/>
            <person name="Yu Y."/>
            <person name="Chen B."/>
            <person name="Chen X.L."/>
            <person name="Zhou B.C."/>
            <person name="Zhang Y.Z."/>
        </authorList>
    </citation>
    <scope>NUCLEOTIDE SEQUENCE [LARGE SCALE GENOMIC DNA]</scope>
    <source>
        <strain evidence="6">JCM 12485 / KCTC 12276 / FR1064</strain>
    </source>
</reference>
<dbReference type="PANTHER" id="PTHR30154:SF17">
    <property type="entry name" value="DNA-BINDING TRANSCRIPTIONAL ACTIVATOR DECR"/>
    <property type="match status" value="1"/>
</dbReference>
<dbReference type="RefSeq" id="WP_014108336.1">
    <property type="nucleotide sequence ID" value="NC_016041.1"/>
</dbReference>
<dbReference type="eggNOG" id="COG1522">
    <property type="taxonomic scope" value="Bacteria"/>
</dbReference>
<organism evidence="5 6">
    <name type="scientific">Glaciecola nitratireducens (strain JCM 12485 / KCTC 12276 / FR1064)</name>
    <dbReference type="NCBI Taxonomy" id="1085623"/>
    <lineage>
        <taxon>Bacteria</taxon>
        <taxon>Pseudomonadati</taxon>
        <taxon>Pseudomonadota</taxon>
        <taxon>Gammaproteobacteria</taxon>
        <taxon>Alteromonadales</taxon>
        <taxon>Alteromonadaceae</taxon>
        <taxon>Brumicola</taxon>
    </lineage>
</organism>
<keyword evidence="1" id="KW-0805">Transcription regulation</keyword>
<dbReference type="InterPro" id="IPR019887">
    <property type="entry name" value="Tscrpt_reg_AsnC/Lrp_C"/>
</dbReference>
<keyword evidence="3" id="KW-0804">Transcription</keyword>
<dbReference type="Proteomes" id="UP000009282">
    <property type="component" value="Chromosome"/>
</dbReference>
<dbReference type="Gene3D" id="3.30.70.920">
    <property type="match status" value="1"/>
</dbReference>
<dbReference type="InterPro" id="IPR036390">
    <property type="entry name" value="WH_DNA-bd_sf"/>
</dbReference>
<evidence type="ECO:0000313" key="6">
    <source>
        <dbReference type="Proteomes" id="UP000009282"/>
    </source>
</evidence>
<evidence type="ECO:0000256" key="3">
    <source>
        <dbReference type="ARBA" id="ARBA00023163"/>
    </source>
</evidence>
<dbReference type="KEGG" id="gni:GNIT_1338"/>
<dbReference type="InterPro" id="IPR019888">
    <property type="entry name" value="Tscrpt_reg_AsnC-like"/>
</dbReference>
<dbReference type="InterPro" id="IPR011008">
    <property type="entry name" value="Dimeric_a/b-barrel"/>
</dbReference>
<evidence type="ECO:0000256" key="2">
    <source>
        <dbReference type="ARBA" id="ARBA00023125"/>
    </source>
</evidence>
<evidence type="ECO:0000313" key="5">
    <source>
        <dbReference type="EMBL" id="AEP29462.1"/>
    </source>
</evidence>
<dbReference type="PANTHER" id="PTHR30154">
    <property type="entry name" value="LEUCINE-RESPONSIVE REGULATORY PROTEIN"/>
    <property type="match status" value="1"/>
</dbReference>
<feature type="domain" description="HTH asnC-type" evidence="4">
    <location>
        <begin position="3"/>
        <end position="66"/>
    </location>
</feature>
<dbReference type="STRING" id="1085623.GNIT_1338"/>
<evidence type="ECO:0000256" key="1">
    <source>
        <dbReference type="ARBA" id="ARBA00023015"/>
    </source>
</evidence>
<dbReference type="InterPro" id="IPR019885">
    <property type="entry name" value="Tscrpt_reg_HTH_AsnC-type_CS"/>
</dbReference>
<dbReference type="GO" id="GO:0005829">
    <property type="term" value="C:cytosol"/>
    <property type="evidence" value="ECO:0007669"/>
    <property type="project" value="TreeGrafter"/>
</dbReference>
<protein>
    <submittedName>
        <fullName evidence="5">Regulatory protein, AsnC/Lrp</fullName>
    </submittedName>
</protein>
<evidence type="ECO:0000259" key="4">
    <source>
        <dbReference type="PROSITE" id="PS50956"/>
    </source>
</evidence>